<dbReference type="GO" id="GO:0005509">
    <property type="term" value="F:calcium ion binding"/>
    <property type="evidence" value="ECO:0007669"/>
    <property type="project" value="InterPro"/>
</dbReference>
<dbReference type="EMBL" id="CAXLJL010000390">
    <property type="protein sequence ID" value="CAL5137425.1"/>
    <property type="molecule type" value="Genomic_DNA"/>
</dbReference>
<protein>
    <recommendedName>
        <fullName evidence="1">EF-hand domain-containing protein</fullName>
    </recommendedName>
</protein>
<gene>
    <name evidence="2" type="ORF">CDAUBV1_LOCUS11736</name>
</gene>
<proteinExistence type="predicted"/>
<dbReference type="Proteomes" id="UP001497525">
    <property type="component" value="Unassembled WGS sequence"/>
</dbReference>
<dbReference type="InterPro" id="IPR001372">
    <property type="entry name" value="Dynein_light_chain_typ-1/2"/>
</dbReference>
<dbReference type="Gene3D" id="3.30.740.10">
    <property type="entry name" value="Protein Inhibitor Of Neuronal Nitric Oxide Synthase"/>
    <property type="match status" value="1"/>
</dbReference>
<evidence type="ECO:0000259" key="1">
    <source>
        <dbReference type="PROSITE" id="PS50222"/>
    </source>
</evidence>
<dbReference type="InterPro" id="IPR037177">
    <property type="entry name" value="DLC_sf"/>
</dbReference>
<dbReference type="Gene3D" id="1.10.238.10">
    <property type="entry name" value="EF-hand"/>
    <property type="match status" value="1"/>
</dbReference>
<sequence length="173" mass="20115">MDAFADAFIRIDDRGMGVVTFDELERYVEKNKLDKVMITKWKELFDPTNTGKITLETFCDKLGLKPAAIMEKRKQIFGLGPDIRVITSDMTMEDQVEISDEARKIAKSTDPFDPNAVIAELKKFLDLKFGPSWQVEIARGCYWIVHDHIPHYCFHFFMNGYVYLLWKIAEPLQ</sequence>
<dbReference type="SMART" id="SM01375">
    <property type="entry name" value="Dynein_light"/>
    <property type="match status" value="1"/>
</dbReference>
<name>A0AAV2TKY0_CALDB</name>
<evidence type="ECO:0000313" key="3">
    <source>
        <dbReference type="Proteomes" id="UP001497525"/>
    </source>
</evidence>
<dbReference type="Pfam" id="PF01221">
    <property type="entry name" value="Dynein_light"/>
    <property type="match status" value="1"/>
</dbReference>
<evidence type="ECO:0000313" key="2">
    <source>
        <dbReference type="EMBL" id="CAL5137425.1"/>
    </source>
</evidence>
<comment type="caution">
    <text evidence="2">The sequence shown here is derived from an EMBL/GenBank/DDBJ whole genome shotgun (WGS) entry which is preliminary data.</text>
</comment>
<dbReference type="PROSITE" id="PS50222">
    <property type="entry name" value="EF_HAND_2"/>
    <property type="match status" value="1"/>
</dbReference>
<dbReference type="InterPro" id="IPR002048">
    <property type="entry name" value="EF_hand_dom"/>
</dbReference>
<organism evidence="2 3">
    <name type="scientific">Calicophoron daubneyi</name>
    <name type="common">Rumen fluke</name>
    <name type="synonym">Paramphistomum daubneyi</name>
    <dbReference type="NCBI Taxonomy" id="300641"/>
    <lineage>
        <taxon>Eukaryota</taxon>
        <taxon>Metazoa</taxon>
        <taxon>Spiralia</taxon>
        <taxon>Lophotrochozoa</taxon>
        <taxon>Platyhelminthes</taxon>
        <taxon>Trematoda</taxon>
        <taxon>Digenea</taxon>
        <taxon>Plagiorchiida</taxon>
        <taxon>Pronocephalata</taxon>
        <taxon>Paramphistomoidea</taxon>
        <taxon>Paramphistomidae</taxon>
        <taxon>Calicophoron</taxon>
    </lineage>
</organism>
<dbReference type="AlphaFoldDB" id="A0AAV2TKY0"/>
<dbReference type="GO" id="GO:0007017">
    <property type="term" value="P:microtubule-based process"/>
    <property type="evidence" value="ECO:0007669"/>
    <property type="project" value="InterPro"/>
</dbReference>
<feature type="domain" description="EF-hand" evidence="1">
    <location>
        <begin position="1"/>
        <end position="34"/>
    </location>
</feature>
<dbReference type="InterPro" id="IPR011992">
    <property type="entry name" value="EF-hand-dom_pair"/>
</dbReference>
<dbReference type="CDD" id="cd21454">
    <property type="entry name" value="DLC-like_TAL"/>
    <property type="match status" value="1"/>
</dbReference>
<dbReference type="GO" id="GO:0030286">
    <property type="term" value="C:dynein complex"/>
    <property type="evidence" value="ECO:0007669"/>
    <property type="project" value="InterPro"/>
</dbReference>
<accession>A0AAV2TKY0</accession>
<dbReference type="SUPFAM" id="SSF54648">
    <property type="entry name" value="DLC"/>
    <property type="match status" value="1"/>
</dbReference>
<reference evidence="2" key="1">
    <citation type="submission" date="2024-06" db="EMBL/GenBank/DDBJ databases">
        <authorList>
            <person name="Liu X."/>
            <person name="Lenzi L."/>
            <person name="Haldenby T S."/>
            <person name="Uol C."/>
        </authorList>
    </citation>
    <scope>NUCLEOTIDE SEQUENCE</scope>
</reference>
<dbReference type="SUPFAM" id="SSF47473">
    <property type="entry name" value="EF-hand"/>
    <property type="match status" value="1"/>
</dbReference>